<dbReference type="GO" id="GO:0046657">
    <property type="term" value="P:folic acid catabolic process"/>
    <property type="evidence" value="ECO:0007669"/>
    <property type="project" value="TreeGrafter"/>
</dbReference>
<dbReference type="OrthoDB" id="9781032at2"/>
<dbReference type="PANTHER" id="PTHR30575:SF0">
    <property type="entry name" value="XAA-ARG DIPEPTIDASE"/>
    <property type="match status" value="1"/>
</dbReference>
<dbReference type="GO" id="GO:0016805">
    <property type="term" value="F:dipeptidase activity"/>
    <property type="evidence" value="ECO:0007669"/>
    <property type="project" value="TreeGrafter"/>
</dbReference>
<name>A0A415E333_9FIRM</name>
<keyword evidence="2" id="KW-1185">Reference proteome</keyword>
<proteinExistence type="predicted"/>
<dbReference type="InterPro" id="IPR017145">
    <property type="entry name" value="Aminobenzoyl-glu_utiliz_pB"/>
</dbReference>
<comment type="caution">
    <text evidence="1">The sequence shown here is derived from an EMBL/GenBank/DDBJ whole genome shotgun (WGS) entry which is preliminary data.</text>
</comment>
<accession>A0A415E333</accession>
<dbReference type="Gene3D" id="3.40.630.10">
    <property type="entry name" value="Zn peptidases"/>
    <property type="match status" value="1"/>
</dbReference>
<sequence length="473" mass="52645">MQIAYYIDNQRTDMRIQYLIELEESMDKKNISSLIERRAQEFIDLAEKIWERPEVALEEVYASSLQMEYLAANGFRVRNVNGLSTAFTAEFGNGKPVIGLLGEYDALPGLSQKVTAQREPIAADDPGHGCGHNLIGVGCIAAAIAIKELIEKGILNGTIKYFGCPAEERFGGKRLMLNANAFDGVDCCFSWHPESVNKITKETFRAIYDVSYRFRGTTSYIAADREMGGNAVSAMELLNIGVQYLRAHLNDDYIIEYCVTKGAETSNVLPEITEISYALRADNTDQCKKLVERIGKIAEGAALMSGTTVKPEITGEYYSELYNEVLGDIVYRNMVEVPRPEYTPEEIEFADTLAETIGKFPVDRTKSYYGIVETQGSMHRGVAKQDRISYKPASDVGNVSWQIPTAMFFVATNPIGMPMHTWQATATSGSSLGYKGMFYASKVMAASIFELMEHPEKVEAAKKAFNENFADRK</sequence>
<dbReference type="GO" id="GO:0071713">
    <property type="term" value="F:para-aminobenzoyl-glutamate hydrolase activity"/>
    <property type="evidence" value="ECO:0007669"/>
    <property type="project" value="TreeGrafter"/>
</dbReference>
<protein>
    <submittedName>
        <fullName evidence="1">Amidohydrolase</fullName>
    </submittedName>
</protein>
<dbReference type="InterPro" id="IPR036264">
    <property type="entry name" value="Bact_exopeptidase_dim_dom"/>
</dbReference>
<keyword evidence="1" id="KW-0378">Hydrolase</keyword>
<dbReference type="PANTHER" id="PTHR30575">
    <property type="entry name" value="PEPTIDASE M20"/>
    <property type="match status" value="1"/>
</dbReference>
<dbReference type="SUPFAM" id="SSF53187">
    <property type="entry name" value="Zn-dependent exopeptidases"/>
    <property type="match status" value="1"/>
</dbReference>
<dbReference type="InterPro" id="IPR017439">
    <property type="entry name" value="Amidohydrolase"/>
</dbReference>
<dbReference type="NCBIfam" id="TIGR01891">
    <property type="entry name" value="amidohydrolases"/>
    <property type="match status" value="1"/>
</dbReference>
<evidence type="ECO:0000313" key="1">
    <source>
        <dbReference type="EMBL" id="RHJ88073.1"/>
    </source>
</evidence>
<dbReference type="Gene3D" id="3.30.70.360">
    <property type="match status" value="1"/>
</dbReference>
<gene>
    <name evidence="1" type="ORF">DW099_06545</name>
</gene>
<dbReference type="Proteomes" id="UP000284841">
    <property type="component" value="Unassembled WGS sequence"/>
</dbReference>
<organism evidence="1 2">
    <name type="scientific">Emergencia timonensis</name>
    <dbReference type="NCBI Taxonomy" id="1776384"/>
    <lineage>
        <taxon>Bacteria</taxon>
        <taxon>Bacillati</taxon>
        <taxon>Bacillota</taxon>
        <taxon>Clostridia</taxon>
        <taxon>Peptostreptococcales</taxon>
        <taxon>Anaerovoracaceae</taxon>
        <taxon>Emergencia</taxon>
    </lineage>
</organism>
<evidence type="ECO:0000313" key="2">
    <source>
        <dbReference type="Proteomes" id="UP000284841"/>
    </source>
</evidence>
<dbReference type="InterPro" id="IPR052030">
    <property type="entry name" value="Peptidase_M20/M20A_hydrolases"/>
</dbReference>
<dbReference type="PIRSF" id="PIRSF037227">
    <property type="entry name" value="Aminobenzoyl-glu_utiliz_pB"/>
    <property type="match status" value="1"/>
</dbReference>
<dbReference type="EMBL" id="QRMS01000002">
    <property type="protein sequence ID" value="RHJ88073.1"/>
    <property type="molecule type" value="Genomic_DNA"/>
</dbReference>
<dbReference type="GO" id="GO:0005737">
    <property type="term" value="C:cytoplasm"/>
    <property type="evidence" value="ECO:0007669"/>
    <property type="project" value="TreeGrafter"/>
</dbReference>
<dbReference type="AlphaFoldDB" id="A0A415E333"/>
<dbReference type="SUPFAM" id="SSF55031">
    <property type="entry name" value="Bacterial exopeptidase dimerisation domain"/>
    <property type="match status" value="1"/>
</dbReference>
<dbReference type="Pfam" id="PF01546">
    <property type="entry name" value="Peptidase_M20"/>
    <property type="match status" value="1"/>
</dbReference>
<dbReference type="STRING" id="1776384.GCA_900086585_03637"/>
<reference evidence="1 2" key="1">
    <citation type="submission" date="2018-08" db="EMBL/GenBank/DDBJ databases">
        <title>A genome reference for cultivated species of the human gut microbiota.</title>
        <authorList>
            <person name="Zou Y."/>
            <person name="Xue W."/>
            <person name="Luo G."/>
        </authorList>
    </citation>
    <scope>NUCLEOTIDE SEQUENCE [LARGE SCALE GENOMIC DNA]</scope>
    <source>
        <strain evidence="1 2">AM07-24</strain>
    </source>
</reference>
<dbReference type="InterPro" id="IPR002933">
    <property type="entry name" value="Peptidase_M20"/>
</dbReference>